<feature type="transmembrane region" description="Helical" evidence="1">
    <location>
        <begin position="120"/>
        <end position="142"/>
    </location>
</feature>
<name>A0A194XBW9_MOLSC</name>
<proteinExistence type="predicted"/>
<keyword evidence="3" id="KW-1185">Reference proteome</keyword>
<feature type="transmembrane region" description="Helical" evidence="1">
    <location>
        <begin position="181"/>
        <end position="199"/>
    </location>
</feature>
<gene>
    <name evidence="2" type="ORF">LY89DRAFT_733502</name>
</gene>
<dbReference type="RefSeq" id="XP_018072023.1">
    <property type="nucleotide sequence ID" value="XM_018219807.1"/>
</dbReference>
<keyword evidence="1" id="KW-0812">Transmembrane</keyword>
<evidence type="ECO:0000256" key="1">
    <source>
        <dbReference type="SAM" id="Phobius"/>
    </source>
</evidence>
<evidence type="ECO:0000313" key="2">
    <source>
        <dbReference type="EMBL" id="KUJ17668.1"/>
    </source>
</evidence>
<keyword evidence="1" id="KW-0472">Membrane</keyword>
<feature type="transmembrane region" description="Helical" evidence="1">
    <location>
        <begin position="642"/>
        <end position="662"/>
    </location>
</feature>
<dbReference type="OrthoDB" id="3591358at2759"/>
<accession>A0A194XBW9</accession>
<evidence type="ECO:0000313" key="3">
    <source>
        <dbReference type="Proteomes" id="UP000070700"/>
    </source>
</evidence>
<organism evidence="2 3">
    <name type="scientific">Mollisia scopiformis</name>
    <name type="common">Conifer needle endophyte fungus</name>
    <name type="synonym">Phialocephala scopiformis</name>
    <dbReference type="NCBI Taxonomy" id="149040"/>
    <lineage>
        <taxon>Eukaryota</taxon>
        <taxon>Fungi</taxon>
        <taxon>Dikarya</taxon>
        <taxon>Ascomycota</taxon>
        <taxon>Pezizomycotina</taxon>
        <taxon>Leotiomycetes</taxon>
        <taxon>Helotiales</taxon>
        <taxon>Mollisiaceae</taxon>
        <taxon>Mollisia</taxon>
    </lineage>
</organism>
<dbReference type="Proteomes" id="UP000070700">
    <property type="component" value="Unassembled WGS sequence"/>
</dbReference>
<protein>
    <submittedName>
        <fullName evidence="2">Uncharacterized protein</fullName>
    </submittedName>
</protein>
<dbReference type="AlphaFoldDB" id="A0A194XBW9"/>
<reference evidence="2 3" key="1">
    <citation type="submission" date="2015-10" db="EMBL/GenBank/DDBJ databases">
        <title>Full genome of DAOMC 229536 Phialocephala scopiformis, a fungal endophyte of spruce producing the potent anti-insectan compound rugulosin.</title>
        <authorList>
            <consortium name="DOE Joint Genome Institute"/>
            <person name="Walker A.K."/>
            <person name="Frasz S.L."/>
            <person name="Seifert K.A."/>
            <person name="Miller J.D."/>
            <person name="Mondo S.J."/>
            <person name="Labutti K."/>
            <person name="Lipzen A."/>
            <person name="Dockter R."/>
            <person name="Kennedy M."/>
            <person name="Grigoriev I.V."/>
            <person name="Spatafora J.W."/>
        </authorList>
    </citation>
    <scope>NUCLEOTIDE SEQUENCE [LARGE SCALE GENOMIC DNA]</scope>
    <source>
        <strain evidence="2 3">CBS 120377</strain>
    </source>
</reference>
<dbReference type="GeneID" id="28829533"/>
<sequence>MGTVQASFDGDSTFSKVSTLHGPESALGKTDRYRCESAPSFATREFETCRDPLLSLRTSLGWYGLLSIFAGSIGILAMIGFLSFLWFGHGSTPEGANAYPLWRRLALSNWMTRTITLSSLVLRFIISIQSIVCTSMLAALILEKHIVRKSQVAHLSVMRAFNNGPFGVLQLLLSWRNRMPLFTLEGFLLLLLTLVTFGLQPTSTILLIDIYDFTIEGNSETTTVPSLIQTNPEALDFLPSYQLDQAAIYAVFGEVASNSTADPDTLGFSDTKVKQRGLLPLLGTENRTSVRKYNGNTMIFNSRVVCAPPNIDATYQIDYTPRGSIFGTMVGSVDYGTSLEHAGASSTAPTAPSGSTIVDFNCGIPSGTVSKSLETSFCFVGGIGWTYPSKVSIETQVPLWNMSQPPGAANQSMYLVFSANLDEQEWSTVTTGHAFANGSIDGEWQSFEVMADRFIKISLCFAAYNFERSLVEMSALGMPKEPQLLMDLVTDEAHNTSEVQQYIGVSEPPETAAQRGILHMNVLSPSIPPITDIESTTATLFYLNQILTWQLTKSRTPNQTFLTCWTCAAGGTSIHPSYSTLFQDIIIASNRSANVIQSLISTLAFTIYYDTVPSFTQAEEVNLAITQVVQAPGECHQGCTGYISIMTLLGVHLLCVTLTTLLHRRHIKYSRYGNLWHTISQVASKELKENFDQANQADDKTIMSKLKIQGKDDLVKLGKIRGGHKVEIKKL</sequence>
<dbReference type="InParanoid" id="A0A194XBW9"/>
<feature type="transmembrane region" description="Helical" evidence="1">
    <location>
        <begin position="60"/>
        <end position="87"/>
    </location>
</feature>
<keyword evidence="1" id="KW-1133">Transmembrane helix</keyword>
<dbReference type="EMBL" id="KQ947414">
    <property type="protein sequence ID" value="KUJ17668.1"/>
    <property type="molecule type" value="Genomic_DNA"/>
</dbReference>
<dbReference type="KEGG" id="psco:LY89DRAFT_733502"/>